<dbReference type="InterPro" id="IPR003718">
    <property type="entry name" value="OsmC/Ohr_fam"/>
</dbReference>
<keyword evidence="2" id="KW-1185">Reference proteome</keyword>
<dbReference type="PANTHER" id="PTHR34352:SF1">
    <property type="entry name" value="PROTEIN YHFA"/>
    <property type="match status" value="1"/>
</dbReference>
<proteinExistence type="predicted"/>
<evidence type="ECO:0000313" key="2">
    <source>
        <dbReference type="Proteomes" id="UP001597032"/>
    </source>
</evidence>
<evidence type="ECO:0000313" key="1">
    <source>
        <dbReference type="EMBL" id="MFD0761412.1"/>
    </source>
</evidence>
<dbReference type="EMBL" id="JBHTIC010000006">
    <property type="protein sequence ID" value="MFD0761412.1"/>
    <property type="molecule type" value="Genomic_DNA"/>
</dbReference>
<keyword evidence="1" id="KW-0575">Peroxidase</keyword>
<dbReference type="Proteomes" id="UP001597032">
    <property type="component" value="Unassembled WGS sequence"/>
</dbReference>
<dbReference type="EC" id="1.11.1.-" evidence="1"/>
<protein>
    <submittedName>
        <fullName evidence="1">OsmC family protein</fullName>
        <ecNumber evidence="1">1.11.1.-</ecNumber>
    </submittedName>
</protein>
<dbReference type="PANTHER" id="PTHR34352">
    <property type="entry name" value="PROTEIN YHFA"/>
    <property type="match status" value="1"/>
</dbReference>
<dbReference type="GO" id="GO:0004601">
    <property type="term" value="F:peroxidase activity"/>
    <property type="evidence" value="ECO:0007669"/>
    <property type="project" value="UniProtKB-KW"/>
</dbReference>
<dbReference type="SUPFAM" id="SSF82784">
    <property type="entry name" value="OsmC-like"/>
    <property type="match status" value="1"/>
</dbReference>
<dbReference type="Gene3D" id="3.30.300.20">
    <property type="match status" value="1"/>
</dbReference>
<dbReference type="InterPro" id="IPR036102">
    <property type="entry name" value="OsmC/Ohrsf"/>
</dbReference>
<gene>
    <name evidence="1" type="ORF">ACFQZW_04910</name>
</gene>
<reference evidence="2" key="1">
    <citation type="journal article" date="2019" name="Int. J. Syst. Evol. Microbiol.">
        <title>The Global Catalogue of Microorganisms (GCM) 10K type strain sequencing project: providing services to taxonomists for standard genome sequencing and annotation.</title>
        <authorList>
            <consortium name="The Broad Institute Genomics Platform"/>
            <consortium name="The Broad Institute Genome Sequencing Center for Infectious Disease"/>
            <person name="Wu L."/>
            <person name="Ma J."/>
        </authorList>
    </citation>
    <scope>NUCLEOTIDE SEQUENCE [LARGE SCALE GENOMIC DNA]</scope>
    <source>
        <strain evidence="2">CCUG 60022</strain>
    </source>
</reference>
<sequence>MTNTIEVSWKGQMLFESVAPEGSVMIDADKAVGGQGKGLRPKAMMLTSLAGCTAMDVASLLKKMRAEVDDFKIEVSANLTEEHPKYYDKVHVIYKFFGSEFKKEKIEKSVNLSVERYCGVMEMFRKFSEVTTEIQYFEK</sequence>
<dbReference type="RefSeq" id="WP_298262915.1">
    <property type="nucleotide sequence ID" value="NZ_JBHTIC010000006.1"/>
</dbReference>
<dbReference type="InterPro" id="IPR015946">
    <property type="entry name" value="KH_dom-like_a/b"/>
</dbReference>
<dbReference type="Pfam" id="PF02566">
    <property type="entry name" value="OsmC"/>
    <property type="match status" value="1"/>
</dbReference>
<comment type="caution">
    <text evidence="1">The sequence shown here is derived from an EMBL/GenBank/DDBJ whole genome shotgun (WGS) entry which is preliminary data.</text>
</comment>
<keyword evidence="1" id="KW-0560">Oxidoreductase</keyword>
<organism evidence="1 2">
    <name type="scientific">Lutibacter aestuarii</name>
    <dbReference type="NCBI Taxonomy" id="861111"/>
    <lineage>
        <taxon>Bacteria</taxon>
        <taxon>Pseudomonadati</taxon>
        <taxon>Bacteroidota</taxon>
        <taxon>Flavobacteriia</taxon>
        <taxon>Flavobacteriales</taxon>
        <taxon>Flavobacteriaceae</taxon>
        <taxon>Lutibacter</taxon>
    </lineage>
</organism>
<accession>A0ABW2Z6V1</accession>
<name>A0ABW2Z6V1_9FLAO</name>